<name>A0ABW8MRQ5_9BURK</name>
<evidence type="ECO:0000259" key="4">
    <source>
        <dbReference type="Pfam" id="PF02668"/>
    </source>
</evidence>
<sequence>MTTLVRNESAWKGASYRNRTDWIVEFTKEDLSELDAALSVVQCEGLALADIGTLAFPLPTLREKLAAYIEEVRVGRGFLVLRGIPVEQYTNEEVGVIFWGLGAYLGVPVMQTPKGDLLGHVKNYGRTPGQLDVRGYETNAHLHFHTDSADVIGLMCLRKAKSGGMSSIVSSMSIYNTIVENRPEYLPILRRGFQYIRREAAFSDAPVSPHRLPIFGEADGIVSCRYLRTQIEAACVRMEKPLTPEETEVLDYFDSIAVHPDYRLDMSLEVGDIQLINNYTTLHSRTAFEDYDEPDRKRHMLRLWLMLRERRPLPPEFPPHSGYGPGQNVEVALADSNEMPRHTA</sequence>
<dbReference type="RefSeq" id="WP_404610970.1">
    <property type="nucleotide sequence ID" value="NZ_JBIYDN010000023.1"/>
</dbReference>
<accession>A0ABW8MRQ5</accession>
<evidence type="ECO:0000313" key="5">
    <source>
        <dbReference type="EMBL" id="MFK4446024.1"/>
    </source>
</evidence>
<keyword evidence="2" id="KW-0560">Oxidoreductase</keyword>
<reference evidence="5 6" key="1">
    <citation type="submission" date="2024-11" db="EMBL/GenBank/DDBJ databases">
        <title>Using genomics to understand microbial adaptation to soil warming.</title>
        <authorList>
            <person name="Deangelis K.M. PhD."/>
        </authorList>
    </citation>
    <scope>NUCLEOTIDE SEQUENCE [LARGE SCALE GENOMIC DNA]</scope>
    <source>
        <strain evidence="5 6">GAS97</strain>
    </source>
</reference>
<comment type="caution">
    <text evidence="5">The sequence shown here is derived from an EMBL/GenBank/DDBJ whole genome shotgun (WGS) entry which is preliminary data.</text>
</comment>
<dbReference type="PANTHER" id="PTHR10696:SF56">
    <property type="entry name" value="TAUD_TFDA-LIKE DOMAIN-CONTAINING PROTEIN"/>
    <property type="match status" value="1"/>
</dbReference>
<comment type="cofactor">
    <cofactor evidence="1">
        <name>Fe(2+)</name>
        <dbReference type="ChEBI" id="CHEBI:29033"/>
    </cofactor>
</comment>
<dbReference type="InterPro" id="IPR050411">
    <property type="entry name" value="AlphaKG_dependent_hydroxylases"/>
</dbReference>
<proteinExistence type="predicted"/>
<evidence type="ECO:0000256" key="3">
    <source>
        <dbReference type="ARBA" id="ARBA00023194"/>
    </source>
</evidence>
<dbReference type="PANTHER" id="PTHR10696">
    <property type="entry name" value="GAMMA-BUTYROBETAINE HYDROXYLASE-RELATED"/>
    <property type="match status" value="1"/>
</dbReference>
<protein>
    <recommendedName>
        <fullName evidence="4">TauD/TfdA-like domain-containing protein</fullName>
    </recommendedName>
</protein>
<dbReference type="InterPro" id="IPR042098">
    <property type="entry name" value="TauD-like_sf"/>
</dbReference>
<keyword evidence="3" id="KW-0045">Antibiotic biosynthesis</keyword>
<keyword evidence="6" id="KW-1185">Reference proteome</keyword>
<evidence type="ECO:0000313" key="6">
    <source>
        <dbReference type="Proteomes" id="UP001620514"/>
    </source>
</evidence>
<dbReference type="Proteomes" id="UP001620514">
    <property type="component" value="Unassembled WGS sequence"/>
</dbReference>
<evidence type="ECO:0000256" key="2">
    <source>
        <dbReference type="ARBA" id="ARBA00023002"/>
    </source>
</evidence>
<dbReference type="EMBL" id="JBIYDN010000023">
    <property type="protein sequence ID" value="MFK4446024.1"/>
    <property type="molecule type" value="Genomic_DNA"/>
</dbReference>
<dbReference type="InterPro" id="IPR003819">
    <property type="entry name" value="TauD/TfdA-like"/>
</dbReference>
<evidence type="ECO:0000256" key="1">
    <source>
        <dbReference type="ARBA" id="ARBA00001954"/>
    </source>
</evidence>
<dbReference type="Pfam" id="PF02668">
    <property type="entry name" value="TauD"/>
    <property type="match status" value="1"/>
</dbReference>
<gene>
    <name evidence="5" type="ORF">ABH943_006056</name>
</gene>
<feature type="domain" description="TauD/TfdA-like" evidence="4">
    <location>
        <begin position="51"/>
        <end position="304"/>
    </location>
</feature>
<dbReference type="Gene3D" id="3.60.130.10">
    <property type="entry name" value="Clavaminate synthase-like"/>
    <property type="match status" value="1"/>
</dbReference>
<dbReference type="SUPFAM" id="SSF51197">
    <property type="entry name" value="Clavaminate synthase-like"/>
    <property type="match status" value="1"/>
</dbReference>
<organism evidence="5 6">
    <name type="scientific">Caballeronia udeis</name>
    <dbReference type="NCBI Taxonomy" id="1232866"/>
    <lineage>
        <taxon>Bacteria</taxon>
        <taxon>Pseudomonadati</taxon>
        <taxon>Pseudomonadota</taxon>
        <taxon>Betaproteobacteria</taxon>
        <taxon>Burkholderiales</taxon>
        <taxon>Burkholderiaceae</taxon>
        <taxon>Caballeronia</taxon>
    </lineage>
</organism>